<protein>
    <submittedName>
        <fullName evidence="1">Uncharacterized protein</fullName>
    </submittedName>
</protein>
<reference evidence="1" key="1">
    <citation type="journal article" date="2021" name="Proc. Natl. Acad. Sci. U.S.A.">
        <title>A Catalog of Tens of Thousands of Viruses from Human Metagenomes Reveals Hidden Associations with Chronic Diseases.</title>
        <authorList>
            <person name="Tisza M.J."/>
            <person name="Buck C.B."/>
        </authorList>
    </citation>
    <scope>NUCLEOTIDE SEQUENCE</scope>
    <source>
        <strain evidence="1">Ct6GI21</strain>
    </source>
</reference>
<proteinExistence type="predicted"/>
<sequence length="76" mass="8824">MKLKELFINFEKAEALTESIDIDTNEDAWDEANESEYNAFFELASEIMNLIKCDRKTANAMITHKREKLRALVAKI</sequence>
<organism evidence="1">
    <name type="scientific">Siphoviridae sp. ct6GI21</name>
    <dbReference type="NCBI Taxonomy" id="2825340"/>
    <lineage>
        <taxon>Viruses</taxon>
        <taxon>Duplodnaviria</taxon>
        <taxon>Heunggongvirae</taxon>
        <taxon>Uroviricota</taxon>
        <taxon>Caudoviricetes</taxon>
    </lineage>
</organism>
<name>A0A8S5U4A4_9CAUD</name>
<accession>A0A8S5U4A4</accession>
<evidence type="ECO:0000313" key="1">
    <source>
        <dbReference type="EMBL" id="DAF89287.1"/>
    </source>
</evidence>
<dbReference type="EMBL" id="BK016005">
    <property type="protein sequence ID" value="DAF89287.1"/>
    <property type="molecule type" value="Genomic_DNA"/>
</dbReference>